<gene>
    <name evidence="3" type="ORF">LMG23994_06507</name>
</gene>
<feature type="domain" description="Phasin" evidence="2">
    <location>
        <begin position="7"/>
        <end position="106"/>
    </location>
</feature>
<evidence type="ECO:0000313" key="4">
    <source>
        <dbReference type="Proteomes" id="UP000701702"/>
    </source>
</evidence>
<evidence type="ECO:0000256" key="1">
    <source>
        <dbReference type="SAM" id="MobiDB-lite"/>
    </source>
</evidence>
<accession>A0ABN7ZQU2</accession>
<evidence type="ECO:0000313" key="3">
    <source>
        <dbReference type="EMBL" id="CAG9187026.1"/>
    </source>
</evidence>
<dbReference type="EMBL" id="CAJZAF010000057">
    <property type="protein sequence ID" value="CAG9187026.1"/>
    <property type="molecule type" value="Genomic_DNA"/>
</dbReference>
<protein>
    <recommendedName>
        <fullName evidence="2">Phasin domain-containing protein</fullName>
    </recommendedName>
</protein>
<dbReference type="RefSeq" id="WP_224010097.1">
    <property type="nucleotide sequence ID" value="NZ_CAJZAF010000057.1"/>
</dbReference>
<keyword evidence="4" id="KW-1185">Reference proteome</keyword>
<evidence type="ECO:0000259" key="2">
    <source>
        <dbReference type="Pfam" id="PF09361"/>
    </source>
</evidence>
<organism evidence="3 4">
    <name type="scientific">Cupriavidus pinatubonensis</name>
    <dbReference type="NCBI Taxonomy" id="248026"/>
    <lineage>
        <taxon>Bacteria</taxon>
        <taxon>Pseudomonadati</taxon>
        <taxon>Pseudomonadota</taxon>
        <taxon>Betaproteobacteria</taxon>
        <taxon>Burkholderiales</taxon>
        <taxon>Burkholderiaceae</taxon>
        <taxon>Cupriavidus</taxon>
    </lineage>
</organism>
<dbReference type="InterPro" id="IPR010127">
    <property type="entry name" value="Phasin_subfam-1"/>
</dbReference>
<dbReference type="Proteomes" id="UP000701702">
    <property type="component" value="Unassembled WGS sequence"/>
</dbReference>
<comment type="caution">
    <text evidence="3">The sequence shown here is derived from an EMBL/GenBank/DDBJ whole genome shotgun (WGS) entry which is preliminary data.</text>
</comment>
<feature type="region of interest" description="Disordered" evidence="1">
    <location>
        <begin position="157"/>
        <end position="187"/>
    </location>
</feature>
<sequence>MPSSPFEQMQSLQSAGIEILGGLADKGFASAQKLIELNLRAMKSSLGDAQEATRKALAARDVAELLALHNGLFQSAIEKALAYQRELFEIAVATQGDFAKVADAQFEESKRRMQEVIDSAGKNSPAGSEVALAAWQSALTAGASMCESMQQAARQAMEAAESNLNVATAAASQPQQAPAAPARATRH</sequence>
<reference evidence="3 4" key="1">
    <citation type="submission" date="2021-08" db="EMBL/GenBank/DDBJ databases">
        <authorList>
            <person name="Peeters C."/>
        </authorList>
    </citation>
    <scope>NUCLEOTIDE SEQUENCE [LARGE SCALE GENOMIC DNA]</scope>
    <source>
        <strain evidence="3 4">LMG 23994</strain>
    </source>
</reference>
<proteinExistence type="predicted"/>
<name>A0ABN7ZQU2_9BURK</name>
<dbReference type="InterPro" id="IPR018968">
    <property type="entry name" value="Phasin"/>
</dbReference>
<dbReference type="NCBIfam" id="TIGR01841">
    <property type="entry name" value="phasin"/>
    <property type="match status" value="1"/>
</dbReference>
<dbReference type="Pfam" id="PF09361">
    <property type="entry name" value="Phasin_2"/>
    <property type="match status" value="1"/>
</dbReference>